<dbReference type="AlphaFoldDB" id="A0A182TCD8"/>
<keyword evidence="4" id="KW-1185">Reference proteome</keyword>
<dbReference type="EnsemblMetazoa" id="AMAM024037-RA">
    <property type="protein sequence ID" value="AMAM024037-PA"/>
    <property type="gene ID" value="AMAM024037"/>
</dbReference>
<evidence type="ECO:0000313" key="4">
    <source>
        <dbReference type="Proteomes" id="UP000075901"/>
    </source>
</evidence>
<feature type="compositionally biased region" description="Polar residues" evidence="1">
    <location>
        <begin position="98"/>
        <end position="143"/>
    </location>
</feature>
<feature type="chain" id="PRO_5008136676" evidence="2">
    <location>
        <begin position="27"/>
        <end position="172"/>
    </location>
</feature>
<protein>
    <submittedName>
        <fullName evidence="3">Uncharacterized protein</fullName>
    </submittedName>
</protein>
<keyword evidence="2" id="KW-0732">Signal</keyword>
<accession>A0A182TCD8</accession>
<dbReference type="Proteomes" id="UP000075901">
    <property type="component" value="Unassembled WGS sequence"/>
</dbReference>
<reference evidence="4" key="1">
    <citation type="submission" date="2013-09" db="EMBL/GenBank/DDBJ databases">
        <title>The Genome Sequence of Anopheles maculatus species B.</title>
        <authorList>
            <consortium name="The Broad Institute Genomics Platform"/>
            <person name="Neafsey D.E."/>
            <person name="Besansky N."/>
            <person name="Howell P."/>
            <person name="Walton C."/>
            <person name="Young S.K."/>
            <person name="Zeng Q."/>
            <person name="Gargeya S."/>
            <person name="Fitzgerald M."/>
            <person name="Haas B."/>
            <person name="Abouelleil A."/>
            <person name="Allen A.W."/>
            <person name="Alvarado L."/>
            <person name="Arachchi H.M."/>
            <person name="Berlin A.M."/>
            <person name="Chapman S.B."/>
            <person name="Gainer-Dewar J."/>
            <person name="Goldberg J."/>
            <person name="Griggs A."/>
            <person name="Gujja S."/>
            <person name="Hansen M."/>
            <person name="Howarth C."/>
            <person name="Imamovic A."/>
            <person name="Ireland A."/>
            <person name="Larimer J."/>
            <person name="McCowan C."/>
            <person name="Murphy C."/>
            <person name="Pearson M."/>
            <person name="Poon T.W."/>
            <person name="Priest M."/>
            <person name="Roberts A."/>
            <person name="Saif S."/>
            <person name="Shea T."/>
            <person name="Sisk P."/>
            <person name="Sykes S."/>
            <person name="Wortman J."/>
            <person name="Nusbaum C."/>
            <person name="Birren B."/>
        </authorList>
    </citation>
    <scope>NUCLEOTIDE SEQUENCE [LARGE SCALE GENOMIC DNA]</scope>
    <source>
        <strain evidence="4">maculatus3</strain>
    </source>
</reference>
<reference evidence="3" key="2">
    <citation type="submission" date="2020-05" db="UniProtKB">
        <authorList>
            <consortium name="EnsemblMetazoa"/>
        </authorList>
    </citation>
    <scope>IDENTIFICATION</scope>
    <source>
        <strain evidence="3">maculatus3</strain>
    </source>
</reference>
<dbReference type="VEuPathDB" id="VectorBase:AMAM024037"/>
<feature type="compositionally biased region" description="Polar residues" evidence="1">
    <location>
        <begin position="159"/>
        <end position="172"/>
    </location>
</feature>
<organism evidence="3 4">
    <name type="scientific">Anopheles maculatus</name>
    <dbReference type="NCBI Taxonomy" id="74869"/>
    <lineage>
        <taxon>Eukaryota</taxon>
        <taxon>Metazoa</taxon>
        <taxon>Ecdysozoa</taxon>
        <taxon>Arthropoda</taxon>
        <taxon>Hexapoda</taxon>
        <taxon>Insecta</taxon>
        <taxon>Pterygota</taxon>
        <taxon>Neoptera</taxon>
        <taxon>Endopterygota</taxon>
        <taxon>Diptera</taxon>
        <taxon>Nematocera</taxon>
        <taxon>Culicoidea</taxon>
        <taxon>Culicidae</taxon>
        <taxon>Anophelinae</taxon>
        <taxon>Anopheles</taxon>
        <taxon>Anopheles maculatus group</taxon>
    </lineage>
</organism>
<evidence type="ECO:0000256" key="2">
    <source>
        <dbReference type="SAM" id="SignalP"/>
    </source>
</evidence>
<evidence type="ECO:0000256" key="1">
    <source>
        <dbReference type="SAM" id="MobiDB-lite"/>
    </source>
</evidence>
<evidence type="ECO:0000313" key="3">
    <source>
        <dbReference type="EnsemblMetazoa" id="AMAM024037-PA"/>
    </source>
</evidence>
<name>A0A182TCD8_9DIPT</name>
<feature type="signal peptide" evidence="2">
    <location>
        <begin position="1"/>
        <end position="26"/>
    </location>
</feature>
<proteinExistence type="predicted"/>
<feature type="region of interest" description="Disordered" evidence="1">
    <location>
        <begin position="92"/>
        <end position="143"/>
    </location>
</feature>
<feature type="region of interest" description="Disordered" evidence="1">
    <location>
        <begin position="153"/>
        <end position="172"/>
    </location>
</feature>
<sequence>MARPVVVWRRLTVLLTVLCLHGVIVPTEQHATVVRHGFPPSILHVEPDIDTSRRTPRTITLSLGDMEGDDGADPEVAALLARSPFLRDELKRVRRDTATPNVNSGGTGQNKNVSTTPVAASGPTAGSNVTAAAPTTSTKNTVSSEFTPAPIIKAKGPRTCTSQSTLGTKITL</sequence>